<reference evidence="1 2" key="1">
    <citation type="journal article" date="2012" name="BMC Genomics">
        <title>Comparative genomics of the white-rot fungi, Phanerochaete carnosa and P. chrysosporium, to elucidate the genetic basis of the distinct wood types they colonize.</title>
        <authorList>
            <person name="Suzuki H."/>
            <person name="MacDonald J."/>
            <person name="Syed K."/>
            <person name="Salamov A."/>
            <person name="Hori C."/>
            <person name="Aerts A."/>
            <person name="Henrissat B."/>
            <person name="Wiebenga A."/>
            <person name="vanKuyk P.A."/>
            <person name="Barry K."/>
            <person name="Lindquist E."/>
            <person name="LaButti K."/>
            <person name="Lapidus A."/>
            <person name="Lucas S."/>
            <person name="Coutinho P."/>
            <person name="Gong Y."/>
            <person name="Samejima M."/>
            <person name="Mahadevan R."/>
            <person name="Abou-Zaid M."/>
            <person name="de Vries R.P."/>
            <person name="Igarashi K."/>
            <person name="Yadav J.S."/>
            <person name="Grigoriev I.V."/>
            <person name="Master E.R."/>
        </authorList>
    </citation>
    <scope>NUCLEOTIDE SEQUENCE [LARGE SCALE GENOMIC DNA]</scope>
    <source>
        <strain evidence="1 2">HHB-10118-sp</strain>
    </source>
</reference>
<dbReference type="SUPFAM" id="SSF51735">
    <property type="entry name" value="NAD(P)-binding Rossmann-fold domains"/>
    <property type="match status" value="1"/>
</dbReference>
<proteinExistence type="predicted"/>
<evidence type="ECO:0000313" key="2">
    <source>
        <dbReference type="Proteomes" id="UP000008370"/>
    </source>
</evidence>
<gene>
    <name evidence="1" type="ORF">PHACADRAFT_254742</name>
</gene>
<dbReference type="InParanoid" id="K5X2X9"/>
<organism evidence="1 2">
    <name type="scientific">Phanerochaete carnosa (strain HHB-10118-sp)</name>
    <name type="common">White-rot fungus</name>
    <name type="synonym">Peniophora carnosa</name>
    <dbReference type="NCBI Taxonomy" id="650164"/>
    <lineage>
        <taxon>Eukaryota</taxon>
        <taxon>Fungi</taxon>
        <taxon>Dikarya</taxon>
        <taxon>Basidiomycota</taxon>
        <taxon>Agaricomycotina</taxon>
        <taxon>Agaricomycetes</taxon>
        <taxon>Polyporales</taxon>
        <taxon>Phanerochaetaceae</taxon>
        <taxon>Phanerochaete</taxon>
    </lineage>
</organism>
<accession>K5X2X9</accession>
<dbReference type="KEGG" id="pco:PHACADRAFT_254742"/>
<keyword evidence="2" id="KW-1185">Reference proteome</keyword>
<sequence>MFASGGAGPVGKFVIQCLRHISTKVESIASAGSTNRMGIVKNFSADVALSYKEENTCLTCLNAIDRLTCALHVPT</sequence>
<evidence type="ECO:0000313" key="1">
    <source>
        <dbReference type="EMBL" id="EKM57162.1"/>
    </source>
</evidence>
<dbReference type="Gene3D" id="3.40.50.720">
    <property type="entry name" value="NAD(P)-binding Rossmann-like Domain"/>
    <property type="match status" value="1"/>
</dbReference>
<dbReference type="HOGENOM" id="CLU_2671867_0_0_1"/>
<dbReference type="OrthoDB" id="809632at2759"/>
<evidence type="ECO:0008006" key="3">
    <source>
        <dbReference type="Google" id="ProtNLM"/>
    </source>
</evidence>
<dbReference type="AlphaFoldDB" id="K5X2X9"/>
<protein>
    <recommendedName>
        <fullName evidence="3">Alcohol dehydrogenase-like C-terminal domain-containing protein</fullName>
    </recommendedName>
</protein>
<dbReference type="Proteomes" id="UP000008370">
    <property type="component" value="Unassembled WGS sequence"/>
</dbReference>
<name>K5X2X9_PHACS</name>
<dbReference type="GeneID" id="18916134"/>
<dbReference type="RefSeq" id="XP_007394983.1">
    <property type="nucleotide sequence ID" value="XM_007394921.1"/>
</dbReference>
<dbReference type="InterPro" id="IPR036291">
    <property type="entry name" value="NAD(P)-bd_dom_sf"/>
</dbReference>
<dbReference type="EMBL" id="JH930471">
    <property type="protein sequence ID" value="EKM57162.1"/>
    <property type="molecule type" value="Genomic_DNA"/>
</dbReference>